<evidence type="ECO:0000256" key="9">
    <source>
        <dbReference type="ARBA" id="ARBA00023224"/>
    </source>
</evidence>
<dbReference type="InterPro" id="IPR004117">
    <property type="entry name" value="7tm6_olfct_rcpt"/>
</dbReference>
<evidence type="ECO:0008006" key="13">
    <source>
        <dbReference type="Google" id="ProtNLM"/>
    </source>
</evidence>
<evidence type="ECO:0000256" key="2">
    <source>
        <dbReference type="ARBA" id="ARBA00022475"/>
    </source>
</evidence>
<keyword evidence="8" id="KW-0675">Receptor</keyword>
<dbReference type="GO" id="GO:0004984">
    <property type="term" value="F:olfactory receptor activity"/>
    <property type="evidence" value="ECO:0007669"/>
    <property type="project" value="InterPro"/>
</dbReference>
<name>A0A9N9RPG1_9DIPT</name>
<feature type="transmembrane region" description="Helical" evidence="10">
    <location>
        <begin position="186"/>
        <end position="203"/>
    </location>
</feature>
<feature type="transmembrane region" description="Helical" evidence="10">
    <location>
        <begin position="33"/>
        <end position="55"/>
    </location>
</feature>
<dbReference type="GO" id="GO:0007165">
    <property type="term" value="P:signal transduction"/>
    <property type="evidence" value="ECO:0007669"/>
    <property type="project" value="UniProtKB-KW"/>
</dbReference>
<reference evidence="11" key="2">
    <citation type="submission" date="2022-10" db="EMBL/GenBank/DDBJ databases">
        <authorList>
            <consortium name="ENA_rothamsted_submissions"/>
            <consortium name="culmorum"/>
            <person name="King R."/>
        </authorList>
    </citation>
    <scope>NUCLEOTIDE SEQUENCE</scope>
</reference>
<evidence type="ECO:0000256" key="8">
    <source>
        <dbReference type="ARBA" id="ARBA00023170"/>
    </source>
</evidence>
<evidence type="ECO:0000313" key="11">
    <source>
        <dbReference type="EMBL" id="CAG9800737.1"/>
    </source>
</evidence>
<keyword evidence="12" id="KW-1185">Reference proteome</keyword>
<keyword evidence="4 10" id="KW-0812">Transmembrane</keyword>
<dbReference type="GO" id="GO:0005549">
    <property type="term" value="F:odorant binding"/>
    <property type="evidence" value="ECO:0007669"/>
    <property type="project" value="InterPro"/>
</dbReference>
<evidence type="ECO:0000256" key="5">
    <source>
        <dbReference type="ARBA" id="ARBA00022725"/>
    </source>
</evidence>
<evidence type="ECO:0000256" key="6">
    <source>
        <dbReference type="ARBA" id="ARBA00022989"/>
    </source>
</evidence>
<keyword evidence="2" id="KW-1003">Cell membrane</keyword>
<sequence>MEVLKKSYDEETIDKYQIKKSLKYFKIVKNTTLTVGIGSIISINLGSLIKILFYFQMSFPVYSPFEAEHFNIYLFPFAYLWTFFTYGYIIFSTLFVDCVFYTLIIVLSIDFQMLSADFKAICKGNEICQEIKSLIQRHNELFMIKDDLENIFSVLIFGDILSNSFSACFTAFHATITIESTGMIEELFFCSALLFLILLQCFFGQMLKDASESVVIGIYECGWEDIRDYQVRKIIVSIIQRSQKPECLTYLKFGDVTLKQFTTASDK</sequence>
<accession>A0A9N9RPG1</accession>
<dbReference type="GO" id="GO:0005886">
    <property type="term" value="C:plasma membrane"/>
    <property type="evidence" value="ECO:0007669"/>
    <property type="project" value="UniProtKB-SubCell"/>
</dbReference>
<evidence type="ECO:0000313" key="12">
    <source>
        <dbReference type="Proteomes" id="UP001153620"/>
    </source>
</evidence>
<dbReference type="OrthoDB" id="7789606at2759"/>
<evidence type="ECO:0000256" key="3">
    <source>
        <dbReference type="ARBA" id="ARBA00022606"/>
    </source>
</evidence>
<keyword evidence="6 10" id="KW-1133">Transmembrane helix</keyword>
<evidence type="ECO:0000256" key="4">
    <source>
        <dbReference type="ARBA" id="ARBA00022692"/>
    </source>
</evidence>
<proteinExistence type="predicted"/>
<feature type="transmembrane region" description="Helical" evidence="10">
    <location>
        <begin position="151"/>
        <end position="174"/>
    </location>
</feature>
<evidence type="ECO:0000256" key="10">
    <source>
        <dbReference type="SAM" id="Phobius"/>
    </source>
</evidence>
<keyword evidence="5" id="KW-0552">Olfaction</keyword>
<dbReference type="Pfam" id="PF02949">
    <property type="entry name" value="7tm_6"/>
    <property type="match status" value="1"/>
</dbReference>
<comment type="subcellular location">
    <subcellularLocation>
        <location evidence="1">Cell membrane</location>
        <topology evidence="1">Multi-pass membrane protein</topology>
    </subcellularLocation>
</comment>
<dbReference type="Proteomes" id="UP001153620">
    <property type="component" value="Chromosome 1"/>
</dbReference>
<keyword evidence="7 10" id="KW-0472">Membrane</keyword>
<organism evidence="11 12">
    <name type="scientific">Chironomus riparius</name>
    <dbReference type="NCBI Taxonomy" id="315576"/>
    <lineage>
        <taxon>Eukaryota</taxon>
        <taxon>Metazoa</taxon>
        <taxon>Ecdysozoa</taxon>
        <taxon>Arthropoda</taxon>
        <taxon>Hexapoda</taxon>
        <taxon>Insecta</taxon>
        <taxon>Pterygota</taxon>
        <taxon>Neoptera</taxon>
        <taxon>Endopterygota</taxon>
        <taxon>Diptera</taxon>
        <taxon>Nematocera</taxon>
        <taxon>Chironomoidea</taxon>
        <taxon>Chironomidae</taxon>
        <taxon>Chironominae</taxon>
        <taxon>Chironomus</taxon>
    </lineage>
</organism>
<reference evidence="11" key="1">
    <citation type="submission" date="2022-01" db="EMBL/GenBank/DDBJ databases">
        <authorList>
            <person name="King R."/>
        </authorList>
    </citation>
    <scope>NUCLEOTIDE SEQUENCE</scope>
</reference>
<dbReference type="EMBL" id="OU895877">
    <property type="protein sequence ID" value="CAG9800737.1"/>
    <property type="molecule type" value="Genomic_DNA"/>
</dbReference>
<keyword evidence="3" id="KW-0716">Sensory transduction</keyword>
<evidence type="ECO:0000256" key="7">
    <source>
        <dbReference type="ARBA" id="ARBA00023136"/>
    </source>
</evidence>
<dbReference type="PANTHER" id="PTHR21137:SF35">
    <property type="entry name" value="ODORANT RECEPTOR 19A-RELATED"/>
    <property type="match status" value="1"/>
</dbReference>
<evidence type="ECO:0000256" key="1">
    <source>
        <dbReference type="ARBA" id="ARBA00004651"/>
    </source>
</evidence>
<dbReference type="PANTHER" id="PTHR21137">
    <property type="entry name" value="ODORANT RECEPTOR"/>
    <property type="match status" value="1"/>
</dbReference>
<protein>
    <recommendedName>
        <fullName evidence="13">Odorant receptor</fullName>
    </recommendedName>
</protein>
<keyword evidence="9" id="KW-0807">Transducer</keyword>
<gene>
    <name evidence="11" type="ORF">CHIRRI_LOCUS3676</name>
</gene>
<dbReference type="AlphaFoldDB" id="A0A9N9RPG1"/>